<name>A0AAE0CKZ6_9ROSI</name>
<reference evidence="3" key="1">
    <citation type="journal article" date="2023" name="Plant J.">
        <title>Genome sequences and population genomics provide insights into the demographic history, inbreeding, and mutation load of two 'living fossil' tree species of Dipteronia.</title>
        <authorList>
            <person name="Feng Y."/>
            <person name="Comes H.P."/>
            <person name="Chen J."/>
            <person name="Zhu S."/>
            <person name="Lu R."/>
            <person name="Zhang X."/>
            <person name="Li P."/>
            <person name="Qiu J."/>
            <person name="Olsen K.M."/>
            <person name="Qiu Y."/>
        </authorList>
    </citation>
    <scope>NUCLEOTIDE SEQUENCE</scope>
    <source>
        <strain evidence="3">KIB01</strain>
    </source>
</reference>
<proteinExistence type="predicted"/>
<keyword evidence="1" id="KW-1133">Transmembrane helix</keyword>
<feature type="transmembrane region" description="Helical" evidence="1">
    <location>
        <begin position="21"/>
        <end position="38"/>
    </location>
</feature>
<dbReference type="AlphaFoldDB" id="A0AAE0CKZ6"/>
<dbReference type="PANTHER" id="PTHR35218">
    <property type="entry name" value="RNASE H DOMAIN-CONTAINING PROTEIN"/>
    <property type="match status" value="1"/>
</dbReference>
<dbReference type="Proteomes" id="UP001280121">
    <property type="component" value="Unassembled WGS sequence"/>
</dbReference>
<keyword evidence="4" id="KW-1185">Reference proteome</keyword>
<evidence type="ECO:0000256" key="1">
    <source>
        <dbReference type="SAM" id="Phobius"/>
    </source>
</evidence>
<dbReference type="InterPro" id="IPR036691">
    <property type="entry name" value="Endo/exonu/phosph_ase_sf"/>
</dbReference>
<dbReference type="InterPro" id="IPR005135">
    <property type="entry name" value="Endo/exonuclease/phosphatase"/>
</dbReference>
<keyword evidence="1" id="KW-0812">Transmembrane</keyword>
<dbReference type="Gene3D" id="3.60.10.10">
    <property type="entry name" value="Endonuclease/exonuclease/phosphatase"/>
    <property type="match status" value="1"/>
</dbReference>
<accession>A0AAE0CKZ6</accession>
<evidence type="ECO:0000313" key="4">
    <source>
        <dbReference type="Proteomes" id="UP001280121"/>
    </source>
</evidence>
<protein>
    <recommendedName>
        <fullName evidence="2">Endonuclease/exonuclease/phosphatase domain-containing protein</fullName>
    </recommendedName>
</protein>
<dbReference type="PANTHER" id="PTHR35218:SF7">
    <property type="entry name" value="ENDONUCLEASE_EXONUCLEASE_PHOSPHATASE"/>
    <property type="match status" value="1"/>
</dbReference>
<dbReference type="SUPFAM" id="SSF56219">
    <property type="entry name" value="DNase I-like"/>
    <property type="match status" value="1"/>
</dbReference>
<evidence type="ECO:0000259" key="2">
    <source>
        <dbReference type="Pfam" id="PF03372"/>
    </source>
</evidence>
<comment type="caution">
    <text evidence="3">The sequence shown here is derived from an EMBL/GenBank/DDBJ whole genome shotgun (WGS) entry which is preliminary data.</text>
</comment>
<dbReference type="GO" id="GO:0003824">
    <property type="term" value="F:catalytic activity"/>
    <property type="evidence" value="ECO:0007669"/>
    <property type="project" value="InterPro"/>
</dbReference>
<sequence>MCQGRKWKRCQQRRDSLCQLVLLYEGFFILMLAMMWNIRGLGKVEKRRKVKSVILNHKLAIVFLQETKLAMFDSGIIRSLDGFALTRGVAVDAEGSTGGLITLWNEEAVTIKDFISNKCCIILVGTLNKLEKDVVCCNIYALNSERERRELWGFLINTQKTIALPWIMGGDFNTILQASERSEWVFNKWSARFSLVLFFRQRWLTFR</sequence>
<dbReference type="Pfam" id="PF03372">
    <property type="entry name" value="Exo_endo_phos"/>
    <property type="match status" value="1"/>
</dbReference>
<evidence type="ECO:0000313" key="3">
    <source>
        <dbReference type="EMBL" id="KAK2654984.1"/>
    </source>
</evidence>
<feature type="domain" description="Endonuclease/exonuclease/phosphatase" evidence="2">
    <location>
        <begin position="36"/>
        <end position="191"/>
    </location>
</feature>
<dbReference type="EMBL" id="JANJYI010000003">
    <property type="protein sequence ID" value="KAK2654984.1"/>
    <property type="molecule type" value="Genomic_DNA"/>
</dbReference>
<organism evidence="3 4">
    <name type="scientific">Dipteronia dyeriana</name>
    <dbReference type="NCBI Taxonomy" id="168575"/>
    <lineage>
        <taxon>Eukaryota</taxon>
        <taxon>Viridiplantae</taxon>
        <taxon>Streptophyta</taxon>
        <taxon>Embryophyta</taxon>
        <taxon>Tracheophyta</taxon>
        <taxon>Spermatophyta</taxon>
        <taxon>Magnoliopsida</taxon>
        <taxon>eudicotyledons</taxon>
        <taxon>Gunneridae</taxon>
        <taxon>Pentapetalae</taxon>
        <taxon>rosids</taxon>
        <taxon>malvids</taxon>
        <taxon>Sapindales</taxon>
        <taxon>Sapindaceae</taxon>
        <taxon>Hippocastanoideae</taxon>
        <taxon>Acereae</taxon>
        <taxon>Dipteronia</taxon>
    </lineage>
</organism>
<keyword evidence="1" id="KW-0472">Membrane</keyword>
<gene>
    <name evidence="3" type="ORF">Ddye_008036</name>
</gene>